<comment type="caution">
    <text evidence="2">The sequence shown here is derived from an EMBL/GenBank/DDBJ whole genome shotgun (WGS) entry which is preliminary data.</text>
</comment>
<dbReference type="InterPro" id="IPR036955">
    <property type="entry name" value="AP2/ERF_dom_sf"/>
</dbReference>
<evidence type="ECO:0000313" key="3">
    <source>
        <dbReference type="Proteomes" id="UP000604046"/>
    </source>
</evidence>
<keyword evidence="3" id="KW-1185">Reference proteome</keyword>
<name>A0A812HUA7_9DINO</name>
<evidence type="ECO:0000256" key="1">
    <source>
        <dbReference type="SAM" id="MobiDB-lite"/>
    </source>
</evidence>
<accession>A0A812HUA7</accession>
<feature type="region of interest" description="Disordered" evidence="1">
    <location>
        <begin position="413"/>
        <end position="434"/>
    </location>
</feature>
<feature type="region of interest" description="Disordered" evidence="1">
    <location>
        <begin position="232"/>
        <end position="256"/>
    </location>
</feature>
<proteinExistence type="predicted"/>
<feature type="region of interest" description="Disordered" evidence="1">
    <location>
        <begin position="554"/>
        <end position="577"/>
    </location>
</feature>
<gene>
    <name evidence="2" type="ORF">SNAT2548_LOCUS1970</name>
</gene>
<dbReference type="Gene3D" id="3.30.730.10">
    <property type="entry name" value="AP2/ERF domain"/>
    <property type="match status" value="1"/>
</dbReference>
<sequence>MAARQSRKLSSSSIKKQLRRRHARRYHAQANKSWVISKYSQELDRFDKEDVRKHTAHVASWIAYGPKARIPKTAEIKLLRKYIAKLGGGLLPERLEVVLPDAKTALQAAFTLGEVSEVWRQAAHKLQRILDKFRCCRPPADQVLAVAATHEGATADVVVVPDDDEPSHEDPSLGASSQLCRRINQWGFLDDAQKLERLRQAEEVARRPWRNLSQGELAEVVSMAATALAAPRRQALAQEEEAGESGQAEASTDAGANHDLQRRVRSLLLRALRMWQASHYDFGVIEHVLGFVHVKIDKFEEKIGSIQGAAAGRSWQAIKDVIDELLQGVARCASALQACEDKRRERLFRRLERQSGVQCICWKTDHSRWRLQWREAGTKKCIHFPISKHLKEGLGEDEAVAAALEEAKAHREELVRQGKLKPSKPVTGKAGGSTVRGVVYRKKHRKWQVHLTDPSTKKQVYGGTFQAQVEAEAKAREMAAKFGIQAELEVVPAKLLSELPHFEPLGMQKGMKWSPVRQAWQARCTVGRKDRIQLFQPRDLSEKEVEKAWNQAVAWRKQQKEQRKDRREKSNEERQLP</sequence>
<evidence type="ECO:0000313" key="2">
    <source>
        <dbReference type="EMBL" id="CAE6961239.1"/>
    </source>
</evidence>
<dbReference type="Gene3D" id="1.20.5.2050">
    <property type="match status" value="2"/>
</dbReference>
<feature type="region of interest" description="Disordered" evidence="1">
    <location>
        <begin position="1"/>
        <end position="21"/>
    </location>
</feature>
<dbReference type="EMBL" id="CAJNDS010000113">
    <property type="protein sequence ID" value="CAE6961239.1"/>
    <property type="molecule type" value="Genomic_DNA"/>
</dbReference>
<feature type="compositionally biased region" description="Basic and acidic residues" evidence="1">
    <location>
        <begin position="558"/>
        <end position="577"/>
    </location>
</feature>
<dbReference type="Proteomes" id="UP000604046">
    <property type="component" value="Unassembled WGS sequence"/>
</dbReference>
<evidence type="ECO:0008006" key="4">
    <source>
        <dbReference type="Google" id="ProtNLM"/>
    </source>
</evidence>
<dbReference type="GO" id="GO:0003700">
    <property type="term" value="F:DNA-binding transcription factor activity"/>
    <property type="evidence" value="ECO:0007669"/>
    <property type="project" value="InterPro"/>
</dbReference>
<protein>
    <recommendedName>
        <fullName evidence="4">AP2/ERF domain-containing protein</fullName>
    </recommendedName>
</protein>
<organism evidence="2 3">
    <name type="scientific">Symbiodinium natans</name>
    <dbReference type="NCBI Taxonomy" id="878477"/>
    <lineage>
        <taxon>Eukaryota</taxon>
        <taxon>Sar</taxon>
        <taxon>Alveolata</taxon>
        <taxon>Dinophyceae</taxon>
        <taxon>Suessiales</taxon>
        <taxon>Symbiodiniaceae</taxon>
        <taxon>Symbiodinium</taxon>
    </lineage>
</organism>
<reference evidence="2" key="1">
    <citation type="submission" date="2021-02" db="EMBL/GenBank/DDBJ databases">
        <authorList>
            <person name="Dougan E. K."/>
            <person name="Rhodes N."/>
            <person name="Thang M."/>
            <person name="Chan C."/>
        </authorList>
    </citation>
    <scope>NUCLEOTIDE SEQUENCE</scope>
</reference>
<dbReference type="AlphaFoldDB" id="A0A812HUA7"/>